<dbReference type="InterPro" id="IPR023033">
    <property type="entry name" value="Ala_tRNA_ligase_euk/bac"/>
</dbReference>
<dbReference type="GO" id="GO:0000049">
    <property type="term" value="F:tRNA binding"/>
    <property type="evidence" value="ECO:0007669"/>
    <property type="project" value="UniProtKB-KW"/>
</dbReference>
<keyword evidence="12" id="KW-0175">Coiled coil</keyword>
<comment type="catalytic activity">
    <reaction evidence="10 11">
        <text>tRNA(Ala) + L-alanine + ATP = L-alanyl-tRNA(Ala) + AMP + diphosphate</text>
        <dbReference type="Rhea" id="RHEA:12540"/>
        <dbReference type="Rhea" id="RHEA-COMP:9657"/>
        <dbReference type="Rhea" id="RHEA-COMP:9923"/>
        <dbReference type="ChEBI" id="CHEBI:30616"/>
        <dbReference type="ChEBI" id="CHEBI:33019"/>
        <dbReference type="ChEBI" id="CHEBI:57972"/>
        <dbReference type="ChEBI" id="CHEBI:78442"/>
        <dbReference type="ChEBI" id="CHEBI:78497"/>
        <dbReference type="ChEBI" id="CHEBI:456215"/>
        <dbReference type="EC" id="6.1.1.7"/>
    </reaction>
</comment>
<comment type="domain">
    <text evidence="11">Consists of three domains; the N-terminal catalytic domain, the editing domain and the C-terminal C-Ala domain. The editing domain removes incorrectly charged amino acids, while the C-Ala domain, along with tRNA(Ala), serves as a bridge to cooperatively bring together the editing and aminoacylation centers thus stimulating deacylation of misacylated tRNAs.</text>
</comment>
<dbReference type="InterPro" id="IPR002318">
    <property type="entry name" value="Ala-tRNA-lgiase_IIc"/>
</dbReference>
<evidence type="ECO:0000256" key="2">
    <source>
        <dbReference type="ARBA" id="ARBA00022555"/>
    </source>
</evidence>
<proteinExistence type="inferred from homology"/>
<feature type="binding site" evidence="11">
    <location>
        <position position="557"/>
    </location>
    <ligand>
        <name>Zn(2+)</name>
        <dbReference type="ChEBI" id="CHEBI:29105"/>
    </ligand>
</feature>
<dbReference type="GO" id="GO:0006419">
    <property type="term" value="P:alanyl-tRNA aminoacylation"/>
    <property type="evidence" value="ECO:0007669"/>
    <property type="project" value="UniProtKB-UniRule"/>
</dbReference>
<dbReference type="SUPFAM" id="SSF55681">
    <property type="entry name" value="Class II aaRS and biotin synthetases"/>
    <property type="match status" value="1"/>
</dbReference>
<dbReference type="GO" id="GO:0002161">
    <property type="term" value="F:aminoacyl-tRNA deacylase activity"/>
    <property type="evidence" value="ECO:0007669"/>
    <property type="project" value="TreeGrafter"/>
</dbReference>
<name>A0A1X7HGH8_9BACL</name>
<evidence type="ECO:0000313" key="15">
    <source>
        <dbReference type="Proteomes" id="UP000192940"/>
    </source>
</evidence>
<dbReference type="Proteomes" id="UP000192940">
    <property type="component" value="Chromosome I"/>
</dbReference>
<dbReference type="Gene3D" id="3.30.980.10">
    <property type="entry name" value="Threonyl-trna Synthetase, Chain A, domain 2"/>
    <property type="match status" value="1"/>
</dbReference>
<keyword evidence="5 11" id="KW-0067">ATP-binding</keyword>
<keyword evidence="6 11" id="KW-0694">RNA-binding</keyword>
<dbReference type="GO" id="GO:0140096">
    <property type="term" value="F:catalytic activity, acting on a protein"/>
    <property type="evidence" value="ECO:0007669"/>
    <property type="project" value="UniProtKB-ARBA"/>
</dbReference>
<accession>A0A1X7HGH8</accession>
<dbReference type="AlphaFoldDB" id="A0A1X7HGH8"/>
<comment type="subcellular location">
    <subcellularLocation>
        <location evidence="11">Cytoplasm</location>
    </subcellularLocation>
</comment>
<dbReference type="GO" id="GO:0005829">
    <property type="term" value="C:cytosol"/>
    <property type="evidence" value="ECO:0007669"/>
    <property type="project" value="TreeGrafter"/>
</dbReference>
<protein>
    <recommendedName>
        <fullName evidence="11">Alanine--tRNA ligase</fullName>
        <ecNumber evidence="11">6.1.1.7</ecNumber>
    </recommendedName>
    <alternativeName>
        <fullName evidence="11">Alanyl-tRNA synthetase</fullName>
        <shortName evidence="11">AlaRS</shortName>
    </alternativeName>
</protein>
<evidence type="ECO:0000256" key="12">
    <source>
        <dbReference type="SAM" id="Coils"/>
    </source>
</evidence>
<dbReference type="GO" id="GO:0016740">
    <property type="term" value="F:transferase activity"/>
    <property type="evidence" value="ECO:0007669"/>
    <property type="project" value="UniProtKB-ARBA"/>
</dbReference>
<evidence type="ECO:0000256" key="1">
    <source>
        <dbReference type="ARBA" id="ARBA00008226"/>
    </source>
</evidence>
<reference evidence="14 15" key="1">
    <citation type="submission" date="2017-04" db="EMBL/GenBank/DDBJ databases">
        <authorList>
            <person name="Afonso C.L."/>
            <person name="Miller P.J."/>
            <person name="Scott M.A."/>
            <person name="Spackman E."/>
            <person name="Goraichik I."/>
            <person name="Dimitrov K.M."/>
            <person name="Suarez D.L."/>
            <person name="Swayne D.E."/>
        </authorList>
    </citation>
    <scope>NUCLEOTIDE SEQUENCE [LARGE SCALE GENOMIC DNA]</scope>
    <source>
        <strain evidence="14 15">N3/975</strain>
    </source>
</reference>
<dbReference type="Pfam" id="PF01411">
    <property type="entry name" value="tRNA-synt_2c"/>
    <property type="match status" value="1"/>
</dbReference>
<dbReference type="PANTHER" id="PTHR11777">
    <property type="entry name" value="ALANYL-TRNA SYNTHETASE"/>
    <property type="match status" value="1"/>
</dbReference>
<evidence type="ECO:0000259" key="13">
    <source>
        <dbReference type="PROSITE" id="PS50860"/>
    </source>
</evidence>
<keyword evidence="4 11" id="KW-0547">Nucleotide-binding</keyword>
<dbReference type="HAMAP" id="MF_00036_B">
    <property type="entry name" value="Ala_tRNA_synth_B"/>
    <property type="match status" value="1"/>
</dbReference>
<evidence type="ECO:0000256" key="6">
    <source>
        <dbReference type="ARBA" id="ARBA00022884"/>
    </source>
</evidence>
<dbReference type="STRING" id="1313296.SAMN05661091_3117"/>
<feature type="binding site" evidence="11">
    <location>
        <position position="455"/>
    </location>
    <ligand>
        <name>Zn(2+)</name>
        <dbReference type="ChEBI" id="CHEBI:29105"/>
    </ligand>
</feature>
<dbReference type="RefSeq" id="WP_208920005.1">
    <property type="nucleotide sequence ID" value="NZ_LT840184.1"/>
</dbReference>
<dbReference type="Gene3D" id="3.30.930.10">
    <property type="entry name" value="Bira Bifunctional Protein, Domain 2"/>
    <property type="match status" value="1"/>
</dbReference>
<comment type="cofactor">
    <cofactor evidence="11">
        <name>Zn(2+)</name>
        <dbReference type="ChEBI" id="CHEBI:29105"/>
    </cofactor>
    <text evidence="11">Binds 1 zinc ion per subunit.</text>
</comment>
<feature type="domain" description="Alanyl-transfer RNA synthetases family profile" evidence="13">
    <location>
        <begin position="4"/>
        <end position="589"/>
    </location>
</feature>
<evidence type="ECO:0000256" key="9">
    <source>
        <dbReference type="ARBA" id="ARBA00024779"/>
    </source>
</evidence>
<evidence type="ECO:0000256" key="3">
    <source>
        <dbReference type="ARBA" id="ARBA00022598"/>
    </source>
</evidence>
<keyword evidence="15" id="KW-1185">Reference proteome</keyword>
<sequence length="597" mass="66846">MKLYTSEEIRAKYIQFFQEKGHAVISSASVIPDNDPTVLFTTAGMHPLVPYLLGEKHPSGTRLTNVQKCIRTVDIDEVGDDTHCTFFEMMGNWSLGDYFKHESISWSWEFVTSPNWLDIPKHKIAVTVFEGDDDAPRDQESYEIWCALGQCEEEIFFLPKADNWWGPAGQTGPCGPDTEIFIISDKERCGPTCSPACGCGRYVEFWNNVFMKYNKTAEGKFEPLDQKNVDTGMGLERVLVALNGGTVYDSDLFTTIFSRIAELSETAYENQPKAYRVVADHTRTAVFILGDNYGITPSNVDQGYVLRRLIRRAVRFAMQLSIQEGGLADIASAVIDKYELIYPELQSNRDKIIRELQAEEARFQKTLAQGLREFDKLSISLVNGQIDGAAAFKLYDTYGFPIELTMELATERSIAIDLEGYLEKFQKHRELSQAGAAQKFKGGLADNSAQTANLHTATHLLHAALRKVLGDEVAQKGSNITAERLRFDFSFHRKMTEEEIVATERLVNEAIAEGVGITFEEMTLEDARRTGAIGLFESKYGQMVKVYTMGKFSKEICGGPHAVNTADLGTFKIVKEESSSSSVRRIKAVLESTDALR</sequence>
<dbReference type="PROSITE" id="PS50860">
    <property type="entry name" value="AA_TRNA_LIGASE_II_ALA"/>
    <property type="match status" value="1"/>
</dbReference>
<dbReference type="FunFam" id="3.30.980.10:FF:000004">
    <property type="entry name" value="Alanine--tRNA ligase, cytoplasmic"/>
    <property type="match status" value="1"/>
</dbReference>
<dbReference type="EC" id="6.1.1.7" evidence="11"/>
<keyword evidence="8 11" id="KW-0030">Aminoacyl-tRNA synthetase</keyword>
<keyword evidence="3 11" id="KW-0436">Ligase</keyword>
<dbReference type="SMART" id="SM00863">
    <property type="entry name" value="tRNA_SAD"/>
    <property type="match status" value="1"/>
</dbReference>
<dbReference type="InterPro" id="IPR018162">
    <property type="entry name" value="Ala-tRNA-ligase_IIc_anticod-bd"/>
</dbReference>
<gene>
    <name evidence="11" type="primary">alaS</name>
    <name evidence="14" type="ORF">SAMN05661091_3117</name>
</gene>
<keyword evidence="11" id="KW-0862">Zinc</keyword>
<evidence type="ECO:0000256" key="8">
    <source>
        <dbReference type="ARBA" id="ARBA00023146"/>
    </source>
</evidence>
<organism evidence="14 15">
    <name type="scientific">Paenibacillus uliginis N3/975</name>
    <dbReference type="NCBI Taxonomy" id="1313296"/>
    <lineage>
        <taxon>Bacteria</taxon>
        <taxon>Bacillati</taxon>
        <taxon>Bacillota</taxon>
        <taxon>Bacilli</taxon>
        <taxon>Bacillales</taxon>
        <taxon>Paenibacillaceae</taxon>
        <taxon>Paenibacillus</taxon>
    </lineage>
</organism>
<keyword evidence="7 11" id="KW-0648">Protein biosynthesis</keyword>
<dbReference type="Pfam" id="PF07973">
    <property type="entry name" value="tRNA_SAD"/>
    <property type="match status" value="1"/>
</dbReference>
<evidence type="ECO:0000256" key="11">
    <source>
        <dbReference type="HAMAP-Rule" id="MF_00036"/>
    </source>
</evidence>
<dbReference type="NCBIfam" id="NF002436">
    <property type="entry name" value="PRK01584.1"/>
    <property type="match status" value="1"/>
</dbReference>
<dbReference type="PANTHER" id="PTHR11777:SF9">
    <property type="entry name" value="ALANINE--TRNA LIGASE, CYTOPLASMIC"/>
    <property type="match status" value="1"/>
</dbReference>
<dbReference type="GO" id="GO:0008270">
    <property type="term" value="F:zinc ion binding"/>
    <property type="evidence" value="ECO:0007669"/>
    <property type="project" value="UniProtKB-UniRule"/>
</dbReference>
<evidence type="ECO:0000256" key="10">
    <source>
        <dbReference type="ARBA" id="ARBA00048300"/>
    </source>
</evidence>
<keyword evidence="11" id="KW-0479">Metal-binding</keyword>
<dbReference type="GO" id="GO:0004813">
    <property type="term" value="F:alanine-tRNA ligase activity"/>
    <property type="evidence" value="ECO:0007669"/>
    <property type="project" value="UniProtKB-UniRule"/>
</dbReference>
<keyword evidence="11" id="KW-0963">Cytoplasm</keyword>
<evidence type="ECO:0000256" key="7">
    <source>
        <dbReference type="ARBA" id="ARBA00022917"/>
    </source>
</evidence>
<dbReference type="PRINTS" id="PR00980">
    <property type="entry name" value="TRNASYNTHALA"/>
</dbReference>
<comment type="function">
    <text evidence="9 11">Catalyzes the attachment of alanine to tRNA(Ala) in a two-step reaction: alanine is first activated by ATP to form Ala-AMP and then transferred to the acceptor end of tRNA(Ala). Also edits incorrectly charged Ser-tRNA(Ala) and Gly-tRNA(Ala) via its editing domain.</text>
</comment>
<feature type="binding site" evidence="11">
    <location>
        <position position="561"/>
    </location>
    <ligand>
        <name>Zn(2+)</name>
        <dbReference type="ChEBI" id="CHEBI:29105"/>
    </ligand>
</feature>
<dbReference type="InterPro" id="IPR018163">
    <property type="entry name" value="Thr/Ala-tRNA-synth_IIc_edit"/>
</dbReference>
<dbReference type="SUPFAM" id="SSF101353">
    <property type="entry name" value="Putative anticodon-binding domain of alanyl-tRNA synthetase (AlaRS)"/>
    <property type="match status" value="1"/>
</dbReference>
<dbReference type="InterPro" id="IPR045864">
    <property type="entry name" value="aa-tRNA-synth_II/BPL/LPL"/>
</dbReference>
<dbReference type="InterPro" id="IPR018164">
    <property type="entry name" value="Ala-tRNA-synth_IIc_N"/>
</dbReference>
<feature type="binding site" evidence="11">
    <location>
        <position position="459"/>
    </location>
    <ligand>
        <name>Zn(2+)</name>
        <dbReference type="ChEBI" id="CHEBI:29105"/>
    </ligand>
</feature>
<dbReference type="GO" id="GO:0005524">
    <property type="term" value="F:ATP binding"/>
    <property type="evidence" value="ECO:0007669"/>
    <property type="project" value="UniProtKB-UniRule"/>
</dbReference>
<feature type="coiled-coil region" evidence="12">
    <location>
        <begin position="342"/>
        <end position="373"/>
    </location>
</feature>
<dbReference type="InterPro" id="IPR012947">
    <property type="entry name" value="tRNA_SAD"/>
</dbReference>
<dbReference type="CDD" id="cd00673">
    <property type="entry name" value="AlaRS_core"/>
    <property type="match status" value="1"/>
</dbReference>
<dbReference type="InterPro" id="IPR018165">
    <property type="entry name" value="Ala-tRNA-synth_IIc_core"/>
</dbReference>
<evidence type="ECO:0000256" key="4">
    <source>
        <dbReference type="ARBA" id="ARBA00022741"/>
    </source>
</evidence>
<dbReference type="EMBL" id="LT840184">
    <property type="protein sequence ID" value="SMF85698.1"/>
    <property type="molecule type" value="Genomic_DNA"/>
</dbReference>
<keyword evidence="2 11" id="KW-0820">tRNA-binding</keyword>
<evidence type="ECO:0000313" key="14">
    <source>
        <dbReference type="EMBL" id="SMF85698.1"/>
    </source>
</evidence>
<dbReference type="InterPro" id="IPR050058">
    <property type="entry name" value="Ala-tRNA_ligase"/>
</dbReference>
<comment type="similarity">
    <text evidence="1 11">Belongs to the class-II aminoacyl-tRNA synthetase family.</text>
</comment>
<dbReference type="Gene3D" id="3.30.54.20">
    <property type="match status" value="1"/>
</dbReference>
<evidence type="ECO:0000256" key="5">
    <source>
        <dbReference type="ARBA" id="ARBA00022840"/>
    </source>
</evidence>
<dbReference type="SUPFAM" id="SSF55186">
    <property type="entry name" value="ThrRS/AlaRS common domain"/>
    <property type="match status" value="1"/>
</dbReference>